<evidence type="ECO:0000256" key="3">
    <source>
        <dbReference type="ARBA" id="ARBA00022558"/>
    </source>
</evidence>
<dbReference type="SUPFAM" id="SSF53300">
    <property type="entry name" value="vWA-like"/>
    <property type="match status" value="1"/>
</dbReference>
<dbReference type="SUPFAM" id="SSF50998">
    <property type="entry name" value="Quinoprotein alcohol dehydrogenase-like"/>
    <property type="match status" value="1"/>
</dbReference>
<dbReference type="Gene3D" id="3.40.50.410">
    <property type="entry name" value="von Willebrand factor, type A domain"/>
    <property type="match status" value="1"/>
</dbReference>
<dbReference type="GO" id="GO:0046872">
    <property type="term" value="F:metal ion binding"/>
    <property type="evidence" value="ECO:0007669"/>
    <property type="project" value="UniProtKB-KW"/>
</dbReference>
<dbReference type="InterPro" id="IPR011047">
    <property type="entry name" value="Quinoprotein_ADH-like_sf"/>
</dbReference>
<sequence length="992" mass="104224">MTSPTAMAVSCTDPRARLGGLCLLLLGALPGAMAQTVSFAQKPPYLATGVQPNLLVIYDNSQSMEAVMPGGNRTTFTDVNTRGNIARQVLRESIAAYQNSFRWGLATFAATAPYVLDYSQYGYPPPMILYYSDKVTGLGTIRQPVQTTSATHLAALSSLLANQTANAATTEIKNSTWATPLAGAIETAGKYFGNKFSATPTPITDNSCQRQFVVLATDGDPNYSKGAHRYTTDTELRNTKVNGTWTYSPATTEVIDEIRNLRAVTVNNHATMNGTYDVQTYIVGMGSSFENESSVAGMNRMAEVGGTQAAYLANDRASLTAAFAAINADITARTASSSGVALNAGAWSNGSVAYLSRFNSGDWSGQLQAYTLLASGATSATALWDAAQRVNLQNWNSGRQILTYRGSSALGSRGVAWRWPANPAATTATEIPAAMATALNRNGAGTADTYGPFRLNYLRGDTSRELRNCAACTAPTAFRNRPTTVLGDIINSSPLYLASGGRYVRDGAEAAAYATYRTARAAMTPMVYVGANDGMLHGFNASTGDEVFAYVPAMVADRLSALPEQGYGHQYSVDGPLVGGDVYYGGGWKTVLLGSLGAGGKGLYALDVSNPATFTEAQAAKVARWEIDGSDAGVGHILQPPLLARTRDGKWRALVGNGYNSTDGVAMLMAIDIETGQITRISTGTGTAAAPNGLLGLVGVSSSNNGVVDIVYAGDLQGRLWKFDLSSTSAAGWKVAHGTSAAPAPLFTTASGQSITARPDVTPHPEGGYMVTFGTGLYLSTTDTSSTAPQALYGIWDKGETVAASQLVTQSVLGTTTGPDLRDYRFTTYAVGTPATVYAGDSTVTSALYRSDKRGWTLALPTSGERVVTQAAVRYGKAIFSTMVPGTVNCKGGGDGWIMEVDAVTGNRSDLPALDTNADNLVDSADLLTLQAARTPVSGVRIGAIPTAPGFIRTKDRKLDDKLVNTSDGTVVRVRETGGSRPSGRAGWEQIQ</sequence>
<evidence type="ECO:0000256" key="5">
    <source>
        <dbReference type="ARBA" id="ARBA00022837"/>
    </source>
</evidence>
<evidence type="ECO:0000256" key="6">
    <source>
        <dbReference type="ARBA" id="ARBA00023263"/>
    </source>
</evidence>
<comment type="subcellular location">
    <subcellularLocation>
        <location evidence="1">Fimbrium</location>
    </subcellularLocation>
</comment>
<proteinExistence type="inferred from homology"/>
<evidence type="ECO:0000256" key="4">
    <source>
        <dbReference type="ARBA" id="ARBA00022723"/>
    </source>
</evidence>
<keyword evidence="9" id="KW-1185">Reference proteome</keyword>
<keyword evidence="4" id="KW-0479">Metal-binding</keyword>
<dbReference type="Pfam" id="PF05567">
    <property type="entry name" value="T4P_PilY1"/>
    <property type="match status" value="1"/>
</dbReference>
<evidence type="ECO:0000313" key="8">
    <source>
        <dbReference type="EMBL" id="NYG34063.1"/>
    </source>
</evidence>
<reference evidence="8 9" key="1">
    <citation type="submission" date="2020-07" db="EMBL/GenBank/DDBJ databases">
        <title>Genomic Encyclopedia of Archaeal and Bacterial Type Strains, Phase II (KMG-II): from individual species to whole genera.</title>
        <authorList>
            <person name="Goeker M."/>
        </authorList>
    </citation>
    <scope>NUCLEOTIDE SEQUENCE [LARGE SCALE GENOMIC DNA]</scope>
    <source>
        <strain evidence="8 9">DSM 21226</strain>
    </source>
</reference>
<evidence type="ECO:0000259" key="7">
    <source>
        <dbReference type="PROSITE" id="PS50234"/>
    </source>
</evidence>
<keyword evidence="3" id="KW-1029">Fimbrium biogenesis</keyword>
<feature type="domain" description="VWFA" evidence="7">
    <location>
        <begin position="53"/>
        <end position="326"/>
    </location>
</feature>
<dbReference type="InterPro" id="IPR002035">
    <property type="entry name" value="VWF_A"/>
</dbReference>
<keyword evidence="5" id="KW-0106">Calcium</keyword>
<gene>
    <name evidence="8" type="ORF">BDD16_003049</name>
</gene>
<dbReference type="EMBL" id="JACCFH010000001">
    <property type="protein sequence ID" value="NYG34063.1"/>
    <property type="molecule type" value="Genomic_DNA"/>
</dbReference>
<comment type="caution">
    <text evidence="8">The sequence shown here is derived from an EMBL/GenBank/DDBJ whole genome shotgun (WGS) entry which is preliminary data.</text>
</comment>
<name>A0A7Y9U6I4_9BURK</name>
<evidence type="ECO:0000256" key="2">
    <source>
        <dbReference type="ARBA" id="ARBA00008387"/>
    </source>
</evidence>
<comment type="similarity">
    <text evidence="2">Belongs to the PilY1 family.</text>
</comment>
<dbReference type="RefSeq" id="WP_179634756.1">
    <property type="nucleotide sequence ID" value="NZ_JACCFH010000001.1"/>
</dbReference>
<organism evidence="8 9">
    <name type="scientific">Sphaerotilus montanus</name>
    <dbReference type="NCBI Taxonomy" id="522889"/>
    <lineage>
        <taxon>Bacteria</taxon>
        <taxon>Pseudomonadati</taxon>
        <taxon>Pseudomonadota</taxon>
        <taxon>Betaproteobacteria</taxon>
        <taxon>Burkholderiales</taxon>
        <taxon>Sphaerotilaceae</taxon>
        <taxon>Sphaerotilus</taxon>
    </lineage>
</organism>
<keyword evidence="6" id="KW-0281">Fimbrium</keyword>
<dbReference type="InterPro" id="IPR008707">
    <property type="entry name" value="B-propeller_PilY1"/>
</dbReference>
<evidence type="ECO:0000256" key="1">
    <source>
        <dbReference type="ARBA" id="ARBA00004561"/>
    </source>
</evidence>
<accession>A0A7Y9U6I4</accession>
<dbReference type="AlphaFoldDB" id="A0A7Y9U6I4"/>
<protein>
    <submittedName>
        <fullName evidence="8">Type IV pilus assembly protein PilY1</fullName>
    </submittedName>
</protein>
<dbReference type="PROSITE" id="PS50234">
    <property type="entry name" value="VWFA"/>
    <property type="match status" value="1"/>
</dbReference>
<evidence type="ECO:0000313" key="9">
    <source>
        <dbReference type="Proteomes" id="UP000518288"/>
    </source>
</evidence>
<dbReference type="InterPro" id="IPR036465">
    <property type="entry name" value="vWFA_dom_sf"/>
</dbReference>
<dbReference type="Proteomes" id="UP000518288">
    <property type="component" value="Unassembled WGS sequence"/>
</dbReference>
<dbReference type="GO" id="GO:0009289">
    <property type="term" value="C:pilus"/>
    <property type="evidence" value="ECO:0007669"/>
    <property type="project" value="UniProtKB-SubCell"/>
</dbReference>